<dbReference type="Gene3D" id="3.30.420.10">
    <property type="entry name" value="Ribonuclease H-like superfamily/Ribonuclease H"/>
    <property type="match status" value="1"/>
</dbReference>
<comment type="caution">
    <text evidence="2">The sequence shown here is derived from an EMBL/GenBank/DDBJ whole genome shotgun (WGS) entry which is preliminary data.</text>
</comment>
<protein>
    <recommendedName>
        <fullName evidence="1">RNase H type-1 domain-containing protein</fullName>
    </recommendedName>
</protein>
<dbReference type="InterPro" id="IPR002156">
    <property type="entry name" value="RNaseH_domain"/>
</dbReference>
<reference evidence="2 3" key="1">
    <citation type="journal article" date="2024" name="G3 (Bethesda)">
        <title>Genome assembly of Hibiscus sabdariffa L. provides insights into metabolisms of medicinal natural products.</title>
        <authorList>
            <person name="Kim T."/>
        </authorList>
    </citation>
    <scope>NUCLEOTIDE SEQUENCE [LARGE SCALE GENOMIC DNA]</scope>
    <source>
        <strain evidence="2">TK-2024</strain>
        <tissue evidence="2">Old leaves</tissue>
    </source>
</reference>
<evidence type="ECO:0000313" key="3">
    <source>
        <dbReference type="Proteomes" id="UP001396334"/>
    </source>
</evidence>
<dbReference type="InterPro" id="IPR036397">
    <property type="entry name" value="RNaseH_sf"/>
</dbReference>
<dbReference type="Proteomes" id="UP001396334">
    <property type="component" value="Unassembled WGS sequence"/>
</dbReference>
<dbReference type="PANTHER" id="PTHR47723:SF13">
    <property type="entry name" value="PUTATIVE-RELATED"/>
    <property type="match status" value="1"/>
</dbReference>
<keyword evidence="3" id="KW-1185">Reference proteome</keyword>
<dbReference type="InterPro" id="IPR053151">
    <property type="entry name" value="RNase_H-like"/>
</dbReference>
<dbReference type="EMBL" id="JBBPBN010000005">
    <property type="protein sequence ID" value="KAK9037274.1"/>
    <property type="molecule type" value="Genomic_DNA"/>
</dbReference>
<organism evidence="2 3">
    <name type="scientific">Hibiscus sabdariffa</name>
    <name type="common">roselle</name>
    <dbReference type="NCBI Taxonomy" id="183260"/>
    <lineage>
        <taxon>Eukaryota</taxon>
        <taxon>Viridiplantae</taxon>
        <taxon>Streptophyta</taxon>
        <taxon>Embryophyta</taxon>
        <taxon>Tracheophyta</taxon>
        <taxon>Spermatophyta</taxon>
        <taxon>Magnoliopsida</taxon>
        <taxon>eudicotyledons</taxon>
        <taxon>Gunneridae</taxon>
        <taxon>Pentapetalae</taxon>
        <taxon>rosids</taxon>
        <taxon>malvids</taxon>
        <taxon>Malvales</taxon>
        <taxon>Malvaceae</taxon>
        <taxon>Malvoideae</taxon>
        <taxon>Hibiscus</taxon>
    </lineage>
</organism>
<feature type="domain" description="RNase H type-1" evidence="1">
    <location>
        <begin position="11"/>
        <end position="89"/>
    </location>
</feature>
<accession>A0ABR2TIM0</accession>
<dbReference type="InterPro" id="IPR012337">
    <property type="entry name" value="RNaseH-like_sf"/>
</dbReference>
<evidence type="ECO:0000259" key="1">
    <source>
        <dbReference type="Pfam" id="PF13456"/>
    </source>
</evidence>
<gene>
    <name evidence="2" type="ORF">V6N11_022193</name>
</gene>
<dbReference type="InterPro" id="IPR044730">
    <property type="entry name" value="RNase_H-like_dom_plant"/>
</dbReference>
<name>A0ABR2TIM0_9ROSI</name>
<dbReference type="CDD" id="cd06222">
    <property type="entry name" value="RNase_H_like"/>
    <property type="match status" value="1"/>
</dbReference>
<evidence type="ECO:0000313" key="2">
    <source>
        <dbReference type="EMBL" id="KAK9037274.1"/>
    </source>
</evidence>
<dbReference type="Pfam" id="PF13456">
    <property type="entry name" value="RVT_3"/>
    <property type="match status" value="1"/>
</dbReference>
<sequence length="118" mass="13313">MKGIGVCLVIEAELWGIYEGLHVAWSVGVRKLVVEIGSLDAVRAIQQGLDGRSAFTLVPYIVELLNRDWYFKLEHIRRVGNRLADNLTKLVSFDDLLCHRLLVVPDCILSVLKSDEHT</sequence>
<dbReference type="SUPFAM" id="SSF53098">
    <property type="entry name" value="Ribonuclease H-like"/>
    <property type="match status" value="1"/>
</dbReference>
<dbReference type="PANTHER" id="PTHR47723">
    <property type="entry name" value="OS05G0353850 PROTEIN"/>
    <property type="match status" value="1"/>
</dbReference>
<proteinExistence type="predicted"/>